<evidence type="ECO:0000256" key="3">
    <source>
        <dbReference type="ARBA" id="ARBA00022692"/>
    </source>
</evidence>
<dbReference type="CDD" id="cd17318">
    <property type="entry name" value="MFS_SLC17"/>
    <property type="match status" value="1"/>
</dbReference>
<name>A0A232FAB1_9HYME</name>
<organism evidence="9 10">
    <name type="scientific">Trichomalopsis sarcophagae</name>
    <dbReference type="NCBI Taxonomy" id="543379"/>
    <lineage>
        <taxon>Eukaryota</taxon>
        <taxon>Metazoa</taxon>
        <taxon>Ecdysozoa</taxon>
        <taxon>Arthropoda</taxon>
        <taxon>Hexapoda</taxon>
        <taxon>Insecta</taxon>
        <taxon>Pterygota</taxon>
        <taxon>Neoptera</taxon>
        <taxon>Endopterygota</taxon>
        <taxon>Hymenoptera</taxon>
        <taxon>Apocrita</taxon>
        <taxon>Proctotrupomorpha</taxon>
        <taxon>Chalcidoidea</taxon>
        <taxon>Pteromalidae</taxon>
        <taxon>Pteromalinae</taxon>
        <taxon>Trichomalopsis</taxon>
    </lineage>
</organism>
<dbReference type="InterPro" id="IPR011701">
    <property type="entry name" value="MFS"/>
</dbReference>
<evidence type="ECO:0000259" key="8">
    <source>
        <dbReference type="PROSITE" id="PS50850"/>
    </source>
</evidence>
<keyword evidence="6" id="KW-0472">Membrane</keyword>
<dbReference type="InterPro" id="IPR020846">
    <property type="entry name" value="MFS_dom"/>
</dbReference>
<reference evidence="9 10" key="1">
    <citation type="journal article" date="2017" name="Curr. Biol.">
        <title>The Evolution of Venom by Co-option of Single-Copy Genes.</title>
        <authorList>
            <person name="Martinson E.O."/>
            <person name="Mrinalini"/>
            <person name="Kelkar Y.D."/>
            <person name="Chang C.H."/>
            <person name="Werren J.H."/>
        </authorList>
    </citation>
    <scope>NUCLEOTIDE SEQUENCE [LARGE SCALE GENOMIC DNA]</scope>
    <source>
        <strain evidence="9 10">Alberta</strain>
        <tissue evidence="9">Whole body</tissue>
    </source>
</reference>
<protein>
    <recommendedName>
        <fullName evidence="8">Major facilitator superfamily (MFS) profile domain-containing protein</fullName>
    </recommendedName>
</protein>
<dbReference type="PANTHER" id="PTHR11662:SF415">
    <property type="entry name" value="AT30085P-RELATED"/>
    <property type="match status" value="1"/>
</dbReference>
<evidence type="ECO:0000256" key="6">
    <source>
        <dbReference type="ARBA" id="ARBA00023136"/>
    </source>
</evidence>
<keyword evidence="2" id="KW-0813">Transport</keyword>
<keyword evidence="10" id="KW-1185">Reference proteome</keyword>
<dbReference type="SUPFAM" id="SSF103473">
    <property type="entry name" value="MFS general substrate transporter"/>
    <property type="match status" value="1"/>
</dbReference>
<keyword evidence="3" id="KW-0812">Transmembrane</keyword>
<feature type="region of interest" description="Disordered" evidence="7">
    <location>
        <begin position="475"/>
        <end position="494"/>
    </location>
</feature>
<keyword evidence="5" id="KW-1133">Transmembrane helix</keyword>
<dbReference type="GO" id="GO:0006820">
    <property type="term" value="P:monoatomic anion transport"/>
    <property type="evidence" value="ECO:0007669"/>
    <property type="project" value="TreeGrafter"/>
</dbReference>
<dbReference type="InterPro" id="IPR050382">
    <property type="entry name" value="MFS_Na/Anion_cotransporter"/>
</dbReference>
<dbReference type="AlphaFoldDB" id="A0A232FAB1"/>
<dbReference type="GO" id="GO:0015293">
    <property type="term" value="F:symporter activity"/>
    <property type="evidence" value="ECO:0007669"/>
    <property type="project" value="UniProtKB-KW"/>
</dbReference>
<dbReference type="Proteomes" id="UP000215335">
    <property type="component" value="Unassembled WGS sequence"/>
</dbReference>
<evidence type="ECO:0000256" key="1">
    <source>
        <dbReference type="ARBA" id="ARBA00004141"/>
    </source>
</evidence>
<comment type="subcellular location">
    <subcellularLocation>
        <location evidence="1">Membrane</location>
        <topology evidence="1">Multi-pass membrane protein</topology>
    </subcellularLocation>
</comment>
<dbReference type="EMBL" id="NNAY01000617">
    <property type="protein sequence ID" value="OXU27373.1"/>
    <property type="molecule type" value="Genomic_DNA"/>
</dbReference>
<gene>
    <name evidence="9" type="ORF">TSAR_005877</name>
</gene>
<dbReference type="Pfam" id="PF07690">
    <property type="entry name" value="MFS_1"/>
    <property type="match status" value="1"/>
</dbReference>
<dbReference type="FunFam" id="1.20.1250.20:FF:000423">
    <property type="entry name" value="Putative inorganic phosphate cotransporter-like Protein"/>
    <property type="match status" value="1"/>
</dbReference>
<evidence type="ECO:0000256" key="4">
    <source>
        <dbReference type="ARBA" id="ARBA00022847"/>
    </source>
</evidence>
<dbReference type="GO" id="GO:0016020">
    <property type="term" value="C:membrane"/>
    <property type="evidence" value="ECO:0007669"/>
    <property type="project" value="UniProtKB-SubCell"/>
</dbReference>
<dbReference type="STRING" id="543379.A0A232FAB1"/>
<evidence type="ECO:0000256" key="7">
    <source>
        <dbReference type="SAM" id="MobiDB-lite"/>
    </source>
</evidence>
<sequence>MLTGIQLCCVNVRQRWVFAAMCFLGLFHAYAMRACLSIVMTKMVPPIESDVTLDDSCPSTTAEIHSSTNTTLSSEELYNWSEFQIQGLILSSFYWGYVVTHLPGATIAEKYGGKHTYGLGIFLTAIFTLLTPLSITWGNSTGLIVTRILMGLGEGVTYPAINVLLSQWIPPDEKSRISTFVYAGQLLGTIYANSVSGIILQHSDDWSSVFYLIGGTSAIWYILWLALCYNNPREHPFISKFERDYLSQQLSEHTHKKPPPTPWKHVLKSKPLWAAIIAMLGFNWSLLTIVTDLPKYLSSVLKFSVENNGYVNSLIYLCMWIGSFITSWAADYVIAIKLLSTTSVRKIGSVLALSSSATFVIVASYIGCDQVLVIVMFAVAMSLMGSSYPSVMVNTLDLSPNYSGTLMALSNGISAGITGILSPYIIGVITPNQTLSEWRLVFWILFTVSVAANLIFVMFGNGEVEYWNEPDFALKDKSKKDNGSRSAHSADNTA</sequence>
<keyword evidence="4" id="KW-0769">Symport</keyword>
<evidence type="ECO:0000256" key="2">
    <source>
        <dbReference type="ARBA" id="ARBA00022448"/>
    </source>
</evidence>
<dbReference type="InterPro" id="IPR005829">
    <property type="entry name" value="Sugar_transporter_CS"/>
</dbReference>
<evidence type="ECO:0000313" key="10">
    <source>
        <dbReference type="Proteomes" id="UP000215335"/>
    </source>
</evidence>
<dbReference type="InterPro" id="IPR036259">
    <property type="entry name" value="MFS_trans_sf"/>
</dbReference>
<dbReference type="PROSITE" id="PS00217">
    <property type="entry name" value="SUGAR_TRANSPORT_2"/>
    <property type="match status" value="1"/>
</dbReference>
<feature type="domain" description="Major facilitator superfamily (MFS) profile" evidence="8">
    <location>
        <begin position="17"/>
        <end position="465"/>
    </location>
</feature>
<comment type="caution">
    <text evidence="9">The sequence shown here is derived from an EMBL/GenBank/DDBJ whole genome shotgun (WGS) entry which is preliminary data.</text>
</comment>
<dbReference type="FunFam" id="1.20.1250.20:FF:000003">
    <property type="entry name" value="Solute carrier family 17 member 3"/>
    <property type="match status" value="1"/>
</dbReference>
<dbReference type="PROSITE" id="PS50850">
    <property type="entry name" value="MFS"/>
    <property type="match status" value="1"/>
</dbReference>
<evidence type="ECO:0000313" key="9">
    <source>
        <dbReference type="EMBL" id="OXU27373.1"/>
    </source>
</evidence>
<accession>A0A232FAB1</accession>
<dbReference type="Gene3D" id="1.20.1250.20">
    <property type="entry name" value="MFS general substrate transporter like domains"/>
    <property type="match status" value="2"/>
</dbReference>
<proteinExistence type="predicted"/>
<feature type="compositionally biased region" description="Polar residues" evidence="7">
    <location>
        <begin position="484"/>
        <end position="494"/>
    </location>
</feature>
<dbReference type="PANTHER" id="PTHR11662">
    <property type="entry name" value="SOLUTE CARRIER FAMILY 17"/>
    <property type="match status" value="1"/>
</dbReference>
<evidence type="ECO:0000256" key="5">
    <source>
        <dbReference type="ARBA" id="ARBA00022989"/>
    </source>
</evidence>